<dbReference type="Proteomes" id="UP000055045">
    <property type="component" value="Unassembled WGS sequence"/>
</dbReference>
<evidence type="ECO:0000313" key="1">
    <source>
        <dbReference type="EMBL" id="KUM65880.1"/>
    </source>
</evidence>
<protein>
    <submittedName>
        <fullName evidence="1">Uncharacterized protein</fullName>
    </submittedName>
</protein>
<comment type="caution">
    <text evidence="1">The sequence shown here is derived from an EMBL/GenBank/DDBJ whole genome shotgun (WGS) entry which is preliminary data.</text>
</comment>
<dbReference type="AlphaFoldDB" id="A0A101MSE9"/>
<dbReference type="STRING" id="48697.A0A101MSE9"/>
<gene>
    <name evidence="1" type="ORF">ACN42_g1198</name>
</gene>
<proteinExistence type="predicted"/>
<sequence length="107" mass="11978">MIHILIEQEPSETLTRAEVMILTATMITRLEGEDCLEYDTIPVMAIMIFGQMKARVIEAHCTPIWTFCLDLCVPTPSKMIEPTVPTKTPKVCNIDTVDLGKVPDGSW</sequence>
<name>A0A101MSE9_PENFR</name>
<accession>A0A101MSE9</accession>
<evidence type="ECO:0000313" key="2">
    <source>
        <dbReference type="Proteomes" id="UP000055045"/>
    </source>
</evidence>
<organism evidence="1 2">
    <name type="scientific">Penicillium freii</name>
    <dbReference type="NCBI Taxonomy" id="48697"/>
    <lineage>
        <taxon>Eukaryota</taxon>
        <taxon>Fungi</taxon>
        <taxon>Dikarya</taxon>
        <taxon>Ascomycota</taxon>
        <taxon>Pezizomycotina</taxon>
        <taxon>Eurotiomycetes</taxon>
        <taxon>Eurotiomycetidae</taxon>
        <taxon>Eurotiales</taxon>
        <taxon>Aspergillaceae</taxon>
        <taxon>Penicillium</taxon>
    </lineage>
</organism>
<keyword evidence="2" id="KW-1185">Reference proteome</keyword>
<reference evidence="1 2" key="1">
    <citation type="submission" date="2015-10" db="EMBL/GenBank/DDBJ databases">
        <title>Genome sequencing of Penicillium freii.</title>
        <authorList>
            <person name="Nguyen H.D."/>
            <person name="Visagie C.M."/>
            <person name="Seifert K.A."/>
        </authorList>
    </citation>
    <scope>NUCLEOTIDE SEQUENCE [LARGE SCALE GENOMIC DNA]</scope>
    <source>
        <strain evidence="1 2">DAOM 242723</strain>
    </source>
</reference>
<dbReference type="EMBL" id="LLXE01000018">
    <property type="protein sequence ID" value="KUM65880.1"/>
    <property type="molecule type" value="Genomic_DNA"/>
</dbReference>